<dbReference type="InterPro" id="IPR044729">
    <property type="entry name" value="CBS_bac"/>
</dbReference>
<name>A0ABM9AFK6_9GAMM</name>
<dbReference type="Pfam" id="PF00571">
    <property type="entry name" value="CBS"/>
    <property type="match status" value="2"/>
</dbReference>
<dbReference type="SMART" id="SM00116">
    <property type="entry name" value="CBS"/>
    <property type="match status" value="2"/>
</dbReference>
<dbReference type="PANTHER" id="PTHR43080">
    <property type="entry name" value="CBS DOMAIN-CONTAINING PROTEIN CBSX3, MITOCHONDRIAL"/>
    <property type="match status" value="1"/>
</dbReference>
<dbReference type="InterPro" id="IPR000644">
    <property type="entry name" value="CBS_dom"/>
</dbReference>
<gene>
    <name evidence="4" type="ORF">SIN8267_02109</name>
</gene>
<dbReference type="InterPro" id="IPR051257">
    <property type="entry name" value="Diverse_CBS-Domain"/>
</dbReference>
<proteinExistence type="predicted"/>
<comment type="caution">
    <text evidence="4">The sequence shown here is derived from an EMBL/GenBank/DDBJ whole genome shotgun (WGS) entry which is preliminary data.</text>
</comment>
<evidence type="ECO:0000256" key="1">
    <source>
        <dbReference type="ARBA" id="ARBA00023122"/>
    </source>
</evidence>
<sequence length="137" mass="15075">MDALTVQEYMEFQPVAISSQAVLTDVIQLLSKKRVSGAPVVDETGAVIGFVSEQDCLRSLLMSGYHCDNAETVDNVMSKEVLMVAPEDSVVELARKMTDSKPKLYPVVENNKLVGCIDRRQVLLAIAESQIEGCKVW</sequence>
<feature type="domain" description="CBS" evidence="3">
    <location>
        <begin position="77"/>
        <end position="132"/>
    </location>
</feature>
<organism evidence="4 5">
    <name type="scientific">Sinobacterium norvegicum</name>
    <dbReference type="NCBI Taxonomy" id="1641715"/>
    <lineage>
        <taxon>Bacteria</taxon>
        <taxon>Pseudomonadati</taxon>
        <taxon>Pseudomonadota</taxon>
        <taxon>Gammaproteobacteria</taxon>
        <taxon>Cellvibrionales</taxon>
        <taxon>Spongiibacteraceae</taxon>
        <taxon>Sinobacterium</taxon>
    </lineage>
</organism>
<feature type="domain" description="CBS" evidence="3">
    <location>
        <begin position="10"/>
        <end position="69"/>
    </location>
</feature>
<protein>
    <recommendedName>
        <fullName evidence="3">CBS domain-containing protein</fullName>
    </recommendedName>
</protein>
<dbReference type="PANTHER" id="PTHR43080:SF2">
    <property type="entry name" value="CBS DOMAIN-CONTAINING PROTEIN"/>
    <property type="match status" value="1"/>
</dbReference>
<dbReference type="CDD" id="cd04629">
    <property type="entry name" value="CBS_pair_bac"/>
    <property type="match status" value="1"/>
</dbReference>
<dbReference type="Gene3D" id="3.10.580.10">
    <property type="entry name" value="CBS-domain"/>
    <property type="match status" value="1"/>
</dbReference>
<dbReference type="Proteomes" id="UP000838100">
    <property type="component" value="Unassembled WGS sequence"/>
</dbReference>
<evidence type="ECO:0000313" key="5">
    <source>
        <dbReference type="Proteomes" id="UP000838100"/>
    </source>
</evidence>
<keyword evidence="5" id="KW-1185">Reference proteome</keyword>
<dbReference type="EMBL" id="CAKLPX010000002">
    <property type="protein sequence ID" value="CAH0991994.1"/>
    <property type="molecule type" value="Genomic_DNA"/>
</dbReference>
<reference evidence="4" key="1">
    <citation type="submission" date="2021-12" db="EMBL/GenBank/DDBJ databases">
        <authorList>
            <person name="Rodrigo-Torres L."/>
            <person name="Arahal R. D."/>
            <person name="Lucena T."/>
        </authorList>
    </citation>
    <scope>NUCLEOTIDE SEQUENCE</scope>
    <source>
        <strain evidence="4">CECT 8267</strain>
    </source>
</reference>
<dbReference type="InterPro" id="IPR046342">
    <property type="entry name" value="CBS_dom_sf"/>
</dbReference>
<evidence type="ECO:0000259" key="3">
    <source>
        <dbReference type="PROSITE" id="PS51371"/>
    </source>
</evidence>
<keyword evidence="1 2" id="KW-0129">CBS domain</keyword>
<evidence type="ECO:0000313" key="4">
    <source>
        <dbReference type="EMBL" id="CAH0991994.1"/>
    </source>
</evidence>
<dbReference type="PROSITE" id="PS51371">
    <property type="entry name" value="CBS"/>
    <property type="match status" value="2"/>
</dbReference>
<evidence type="ECO:0000256" key="2">
    <source>
        <dbReference type="PROSITE-ProRule" id="PRU00703"/>
    </source>
</evidence>
<dbReference type="RefSeq" id="WP_237444693.1">
    <property type="nucleotide sequence ID" value="NZ_CAKLPX010000002.1"/>
</dbReference>
<dbReference type="SUPFAM" id="SSF54631">
    <property type="entry name" value="CBS-domain pair"/>
    <property type="match status" value="1"/>
</dbReference>
<accession>A0ABM9AFK6</accession>